<sequence length="33" mass="3471">SKGHRKDVSKASAQTVRKTSAAVKKGDSTGKKK</sequence>
<feature type="non-terminal residue" evidence="2">
    <location>
        <position position="1"/>
    </location>
</feature>
<gene>
    <name evidence="2" type="ORF">GCK32_014280</name>
</gene>
<dbReference type="Proteomes" id="UP001331761">
    <property type="component" value="Unassembled WGS sequence"/>
</dbReference>
<dbReference type="AlphaFoldDB" id="A0AAN8ISU0"/>
<keyword evidence="3" id="KW-1185">Reference proteome</keyword>
<protein>
    <submittedName>
        <fullName evidence="2">Uncharacterized protein</fullName>
    </submittedName>
</protein>
<evidence type="ECO:0000256" key="1">
    <source>
        <dbReference type="SAM" id="MobiDB-lite"/>
    </source>
</evidence>
<dbReference type="EMBL" id="WIXE01005540">
    <property type="protein sequence ID" value="KAK5982113.1"/>
    <property type="molecule type" value="Genomic_DNA"/>
</dbReference>
<proteinExistence type="predicted"/>
<evidence type="ECO:0000313" key="3">
    <source>
        <dbReference type="Proteomes" id="UP001331761"/>
    </source>
</evidence>
<feature type="region of interest" description="Disordered" evidence="1">
    <location>
        <begin position="1"/>
        <end position="33"/>
    </location>
</feature>
<reference evidence="2 3" key="1">
    <citation type="submission" date="2019-10" db="EMBL/GenBank/DDBJ databases">
        <title>Assembly and Annotation for the nematode Trichostrongylus colubriformis.</title>
        <authorList>
            <person name="Martin J."/>
        </authorList>
    </citation>
    <scope>NUCLEOTIDE SEQUENCE [LARGE SCALE GENOMIC DNA]</scope>
    <source>
        <strain evidence="2">G859</strain>
        <tissue evidence="2">Whole worm</tissue>
    </source>
</reference>
<organism evidence="2 3">
    <name type="scientific">Trichostrongylus colubriformis</name>
    <name type="common">Black scour worm</name>
    <dbReference type="NCBI Taxonomy" id="6319"/>
    <lineage>
        <taxon>Eukaryota</taxon>
        <taxon>Metazoa</taxon>
        <taxon>Ecdysozoa</taxon>
        <taxon>Nematoda</taxon>
        <taxon>Chromadorea</taxon>
        <taxon>Rhabditida</taxon>
        <taxon>Rhabditina</taxon>
        <taxon>Rhabditomorpha</taxon>
        <taxon>Strongyloidea</taxon>
        <taxon>Trichostrongylidae</taxon>
        <taxon>Trichostrongylus</taxon>
    </lineage>
</organism>
<evidence type="ECO:0000313" key="2">
    <source>
        <dbReference type="EMBL" id="KAK5982113.1"/>
    </source>
</evidence>
<accession>A0AAN8ISU0</accession>
<feature type="compositionally biased region" description="Basic and acidic residues" evidence="1">
    <location>
        <begin position="24"/>
        <end position="33"/>
    </location>
</feature>
<comment type="caution">
    <text evidence="2">The sequence shown here is derived from an EMBL/GenBank/DDBJ whole genome shotgun (WGS) entry which is preliminary data.</text>
</comment>
<name>A0AAN8ISU0_TRICO</name>